<sequence>MLERLNVAVLVITELVTFVYEAQVWQGNLLKSSVKAFDEWTGTVKADLLEGYLPEIRQANYDIVDALYGDIDPSPAPDAERDARLAEVRAAKMQLANLRERLNSTNEA</sequence>
<reference evidence="1 2" key="1">
    <citation type="submission" date="2017-02" db="EMBL/GenBank/DDBJ databases">
        <title>Paraburkholderia sophoroidis sp. nov. and Paraburkholderia steynii sp. nov. rhizobial symbionts of the fynbos legume Hypocalyptus sophoroides.</title>
        <authorList>
            <person name="Steenkamp E.T."/>
            <person name="Beukes C.W."/>
            <person name="Van Zyl E."/>
            <person name="Avontuur J."/>
            <person name="Chan W.Y."/>
            <person name="Hassen A."/>
            <person name="Palmer M."/>
            <person name="Mthombeni L."/>
            <person name="Phalane F."/>
            <person name="Sereme K."/>
            <person name="Venter S.N."/>
        </authorList>
    </citation>
    <scope>NUCLEOTIDE SEQUENCE [LARGE SCALE GENOMIC DNA]</scope>
    <source>
        <strain evidence="1 2">HC1.1ba</strain>
    </source>
</reference>
<dbReference type="Proteomes" id="UP000294200">
    <property type="component" value="Unassembled WGS sequence"/>
</dbReference>
<accession>A0A4R0XIX5</accession>
<evidence type="ECO:0000313" key="2">
    <source>
        <dbReference type="Proteomes" id="UP000294200"/>
    </source>
</evidence>
<comment type="caution">
    <text evidence="1">The sequence shown here is derived from an EMBL/GenBank/DDBJ whole genome shotgun (WGS) entry which is preliminary data.</text>
</comment>
<proteinExistence type="predicted"/>
<gene>
    <name evidence="1" type="ORF">BZM27_06535</name>
</gene>
<dbReference type="EMBL" id="MWML01000014">
    <property type="protein sequence ID" value="TCG09292.1"/>
    <property type="molecule type" value="Genomic_DNA"/>
</dbReference>
<organism evidence="1 2">
    <name type="scientific">Paraburkholderia steynii</name>
    <dbReference type="NCBI Taxonomy" id="1245441"/>
    <lineage>
        <taxon>Bacteria</taxon>
        <taxon>Pseudomonadati</taxon>
        <taxon>Pseudomonadota</taxon>
        <taxon>Betaproteobacteria</taxon>
        <taxon>Burkholderiales</taxon>
        <taxon>Burkholderiaceae</taxon>
        <taxon>Paraburkholderia</taxon>
    </lineage>
</organism>
<dbReference type="AlphaFoldDB" id="A0A4R0XIX5"/>
<keyword evidence="2" id="KW-1185">Reference proteome</keyword>
<evidence type="ECO:0000313" key="1">
    <source>
        <dbReference type="EMBL" id="TCG09292.1"/>
    </source>
</evidence>
<protein>
    <submittedName>
        <fullName evidence="1">Uncharacterized protein</fullName>
    </submittedName>
</protein>
<name>A0A4R0XIX5_9BURK</name>